<organism evidence="2 3">
    <name type="scientific">Fontibacillus solani</name>
    <dbReference type="NCBI Taxonomy" id="1572857"/>
    <lineage>
        <taxon>Bacteria</taxon>
        <taxon>Bacillati</taxon>
        <taxon>Bacillota</taxon>
        <taxon>Bacilli</taxon>
        <taxon>Bacillales</taxon>
        <taxon>Paenibacillaceae</taxon>
        <taxon>Fontibacillus</taxon>
    </lineage>
</organism>
<comment type="caution">
    <text evidence="2">The sequence shown here is derived from an EMBL/GenBank/DDBJ whole genome shotgun (WGS) entry which is preliminary data.</text>
</comment>
<dbReference type="EMBL" id="JACJIP010000057">
    <property type="protein sequence ID" value="MBA9088586.1"/>
    <property type="molecule type" value="Genomic_DNA"/>
</dbReference>
<name>A0A7W3SYH6_9BACL</name>
<dbReference type="AlphaFoldDB" id="A0A7W3SYH6"/>
<protein>
    <submittedName>
        <fullName evidence="2">Uncharacterized protein</fullName>
    </submittedName>
</protein>
<feature type="transmembrane region" description="Helical" evidence="1">
    <location>
        <begin position="22"/>
        <end position="44"/>
    </location>
</feature>
<keyword evidence="1" id="KW-1133">Transmembrane helix</keyword>
<proteinExistence type="predicted"/>
<evidence type="ECO:0000256" key="1">
    <source>
        <dbReference type="SAM" id="Phobius"/>
    </source>
</evidence>
<dbReference type="RefSeq" id="WP_182540271.1">
    <property type="nucleotide sequence ID" value="NZ_JACJIP010000057.1"/>
</dbReference>
<keyword evidence="1" id="KW-0812">Transmembrane</keyword>
<dbReference type="Proteomes" id="UP000567067">
    <property type="component" value="Unassembled WGS sequence"/>
</dbReference>
<keyword evidence="1" id="KW-0472">Membrane</keyword>
<reference evidence="2 3" key="1">
    <citation type="submission" date="2020-08" db="EMBL/GenBank/DDBJ databases">
        <title>Genomic Encyclopedia of Type Strains, Phase III (KMG-III): the genomes of soil and plant-associated and newly described type strains.</title>
        <authorList>
            <person name="Whitman W."/>
        </authorList>
    </citation>
    <scope>NUCLEOTIDE SEQUENCE [LARGE SCALE GENOMIC DNA]</scope>
    <source>
        <strain evidence="2 3">CECT 8693</strain>
    </source>
</reference>
<accession>A0A7W3SYH6</accession>
<gene>
    <name evidence="2" type="ORF">FHR92_005103</name>
</gene>
<evidence type="ECO:0000313" key="2">
    <source>
        <dbReference type="EMBL" id="MBA9088586.1"/>
    </source>
</evidence>
<keyword evidence="3" id="KW-1185">Reference proteome</keyword>
<evidence type="ECO:0000313" key="3">
    <source>
        <dbReference type="Proteomes" id="UP000567067"/>
    </source>
</evidence>
<sequence>MYDNILKIRISRMKEGERGMKSFGKAIAFLAIILLAGVVLYFSVTG</sequence>